<comment type="caution">
    <text evidence="3">The sequence shown here is derived from an EMBL/GenBank/DDBJ whole genome shotgun (WGS) entry which is preliminary data.</text>
</comment>
<dbReference type="AlphaFoldDB" id="A0A7W6AIB2"/>
<evidence type="ECO:0000313" key="3">
    <source>
        <dbReference type="EMBL" id="MBB3903253.1"/>
    </source>
</evidence>
<sequence>MPRYFFDIHDGFEFRDEDGRELVDSEAVRREALKVMGELSASEGKNSDGYTIVVKVRDENGASALTLRSVFQIEDPTKSRLRIAS</sequence>
<reference evidence="3 4" key="3">
    <citation type="submission" date="2020-08" db="EMBL/GenBank/DDBJ databases">
        <title>Genomic Encyclopedia of Type Strains, Phase IV (KMG-IV): sequencing the most valuable type-strain genomes for metagenomic binning, comparative biology and taxonomic classification.</title>
        <authorList>
            <person name="Goeker M."/>
        </authorList>
    </citation>
    <scope>NUCLEOTIDE SEQUENCE [LARGE SCALE GENOMIC DNA]</scope>
    <source>
        <strain evidence="3 4">DSM 24105</strain>
    </source>
</reference>
<dbReference type="EMBL" id="BSPG01000075">
    <property type="protein sequence ID" value="GLS47064.1"/>
    <property type="molecule type" value="Genomic_DNA"/>
</dbReference>
<reference evidence="2" key="1">
    <citation type="journal article" date="2014" name="Int. J. Syst. Evol. Microbiol.">
        <title>Complete genome of a new Firmicutes species belonging to the dominant human colonic microbiota ('Ruminococcus bicirculans') reveals two chromosomes and a selective capacity to utilize plant glucans.</title>
        <authorList>
            <consortium name="NISC Comparative Sequencing Program"/>
            <person name="Wegmann U."/>
            <person name="Louis P."/>
            <person name="Goesmann A."/>
            <person name="Henrissat B."/>
            <person name="Duncan S.H."/>
            <person name="Flint H.J."/>
        </authorList>
    </citation>
    <scope>NUCLEOTIDE SEQUENCE</scope>
    <source>
        <strain evidence="2">NBRC 107710</strain>
    </source>
</reference>
<dbReference type="Proteomes" id="UP001156881">
    <property type="component" value="Unassembled WGS sequence"/>
</dbReference>
<evidence type="ECO:0000313" key="4">
    <source>
        <dbReference type="Proteomes" id="UP000517759"/>
    </source>
</evidence>
<dbReference type="Proteomes" id="UP000517759">
    <property type="component" value="Unassembled WGS sequence"/>
</dbReference>
<evidence type="ECO:0000259" key="1">
    <source>
        <dbReference type="Pfam" id="PF21834"/>
    </source>
</evidence>
<dbReference type="Pfam" id="PF21834">
    <property type="entry name" value="DUF6894"/>
    <property type="match status" value="1"/>
</dbReference>
<gene>
    <name evidence="2" type="ORF">GCM10007884_50660</name>
    <name evidence="3" type="ORF">GGR33_002755</name>
</gene>
<organism evidence="3 4">
    <name type="scientific">Methylobacterium brachythecii</name>
    <dbReference type="NCBI Taxonomy" id="1176177"/>
    <lineage>
        <taxon>Bacteria</taxon>
        <taxon>Pseudomonadati</taxon>
        <taxon>Pseudomonadota</taxon>
        <taxon>Alphaproteobacteria</taxon>
        <taxon>Hyphomicrobiales</taxon>
        <taxon>Methylobacteriaceae</taxon>
        <taxon>Methylobacterium</taxon>
    </lineage>
</organism>
<evidence type="ECO:0000313" key="5">
    <source>
        <dbReference type="Proteomes" id="UP001156881"/>
    </source>
</evidence>
<reference evidence="5" key="2">
    <citation type="journal article" date="2019" name="Int. J. Syst. Evol. Microbiol.">
        <title>The Global Catalogue of Microorganisms (GCM) 10K type strain sequencing project: providing services to taxonomists for standard genome sequencing and annotation.</title>
        <authorList>
            <consortium name="The Broad Institute Genomics Platform"/>
            <consortium name="The Broad Institute Genome Sequencing Center for Infectious Disease"/>
            <person name="Wu L."/>
            <person name="Ma J."/>
        </authorList>
    </citation>
    <scope>NUCLEOTIDE SEQUENCE [LARGE SCALE GENOMIC DNA]</scope>
    <source>
        <strain evidence="5">NBRC 107710</strain>
    </source>
</reference>
<protein>
    <recommendedName>
        <fullName evidence="1">DUF6894 domain-containing protein</fullName>
    </recommendedName>
</protein>
<dbReference type="EMBL" id="JACIDN010000004">
    <property type="protein sequence ID" value="MBB3903253.1"/>
    <property type="molecule type" value="Genomic_DNA"/>
</dbReference>
<evidence type="ECO:0000313" key="2">
    <source>
        <dbReference type="EMBL" id="GLS47064.1"/>
    </source>
</evidence>
<feature type="domain" description="DUF6894" evidence="1">
    <location>
        <begin position="3"/>
        <end position="67"/>
    </location>
</feature>
<accession>A0A7W6AIB2</accession>
<dbReference type="RefSeq" id="WP_183505967.1">
    <property type="nucleotide sequence ID" value="NZ_BSPG01000075.1"/>
</dbReference>
<reference evidence="2" key="4">
    <citation type="submission" date="2023-01" db="EMBL/GenBank/DDBJ databases">
        <title>Draft genome sequence of Methylobacterium brachythecii strain NBRC 107710.</title>
        <authorList>
            <person name="Sun Q."/>
            <person name="Mori K."/>
        </authorList>
    </citation>
    <scope>NUCLEOTIDE SEQUENCE</scope>
    <source>
        <strain evidence="2">NBRC 107710</strain>
    </source>
</reference>
<dbReference type="InterPro" id="IPR054189">
    <property type="entry name" value="DUF6894"/>
</dbReference>
<keyword evidence="5" id="KW-1185">Reference proteome</keyword>
<name>A0A7W6AIB2_9HYPH</name>
<proteinExistence type="predicted"/>